<gene>
    <name evidence="1" type="ORF">KL86PLE_40172</name>
</gene>
<accession>A0A212LFX5</accession>
<sequence>MTLLTGETDVFSSAGAAGRTAVVFLCRRHGDTADIFGEAERRAVEATLRQLGEEGWHLSIRAMIDPGGSAEAEALDAGFAHAYDMAGVFEAPSLSAAIEGTIRLERAGWERLFITEWMIGPREFAAVHGTGGDRPRDWGFLAFWEWNDNWAAATPDERAAYDAECDIAFRGDLALDIDIAGRHRLDWAHGWHHLGAWLAPSPEAIDTAITGHEAVADFVFTTSRHVIGRVRPIRELLAR</sequence>
<name>A0A212LFX5_9HYPH</name>
<dbReference type="AlphaFoldDB" id="A0A212LFX5"/>
<dbReference type="RefSeq" id="WP_288196564.1">
    <property type="nucleotide sequence ID" value="NZ_LT608334.1"/>
</dbReference>
<organism evidence="1">
    <name type="scientific">uncultured Pleomorphomonas sp</name>
    <dbReference type="NCBI Taxonomy" id="442121"/>
    <lineage>
        <taxon>Bacteria</taxon>
        <taxon>Pseudomonadati</taxon>
        <taxon>Pseudomonadota</taxon>
        <taxon>Alphaproteobacteria</taxon>
        <taxon>Hyphomicrobiales</taxon>
        <taxon>Pleomorphomonadaceae</taxon>
        <taxon>Pleomorphomonas</taxon>
        <taxon>environmental samples</taxon>
    </lineage>
</organism>
<evidence type="ECO:0000313" key="1">
    <source>
        <dbReference type="EMBL" id="SCM76367.1"/>
    </source>
</evidence>
<reference evidence="1" key="1">
    <citation type="submission" date="2016-08" db="EMBL/GenBank/DDBJ databases">
        <authorList>
            <person name="Seilhamer J.J."/>
        </authorList>
    </citation>
    <scope>NUCLEOTIDE SEQUENCE</scope>
    <source>
        <strain evidence="1">86</strain>
    </source>
</reference>
<dbReference type="EMBL" id="FMJD01000008">
    <property type="protein sequence ID" value="SCM76367.1"/>
    <property type="molecule type" value="Genomic_DNA"/>
</dbReference>
<protein>
    <submittedName>
        <fullName evidence="1">Uncharacterized protein</fullName>
    </submittedName>
</protein>
<proteinExistence type="predicted"/>